<keyword evidence="1" id="KW-1133">Transmembrane helix</keyword>
<keyword evidence="1" id="KW-0812">Transmembrane</keyword>
<sequence length="108" mass="11577">MSKHPGAIGRVALKKEYVRAPVPMAQRFVTPTFMVLLLGVAGGAVAHLLGRPMPTLWYPLLGVLLAVVGMGQLLLVRKVVGRILQTVQAKMVFTGSLMLLAAALWFGV</sequence>
<reference evidence="3" key="1">
    <citation type="journal article" date="2009" name="Appl. Environ. Microbiol.">
        <title>Complete genome sequence of the chemolithoautotrophic marine magnetotactic coccus strain MC-1.</title>
        <authorList>
            <person name="Schubbe S."/>
            <person name="Williams T.J."/>
            <person name="Xie G."/>
            <person name="Kiss H.E."/>
            <person name="Brettin T.S."/>
            <person name="Martinez D."/>
            <person name="Ross C.A."/>
            <person name="Schuler D."/>
            <person name="Cox B.L."/>
            <person name="Nealson K.H."/>
            <person name="Bazylinski D.A."/>
        </authorList>
    </citation>
    <scope>NUCLEOTIDE SEQUENCE [LARGE SCALE GENOMIC DNA]</scope>
    <source>
        <strain evidence="3">ATCC BAA-1437 / JCM 17883 / MC-1</strain>
    </source>
</reference>
<dbReference type="EMBL" id="CP000471">
    <property type="protein sequence ID" value="ABK45182.1"/>
    <property type="molecule type" value="Genomic_DNA"/>
</dbReference>
<feature type="transmembrane region" description="Helical" evidence="1">
    <location>
        <begin position="87"/>
        <end position="106"/>
    </location>
</feature>
<feature type="transmembrane region" description="Helical" evidence="1">
    <location>
        <begin position="56"/>
        <end position="75"/>
    </location>
</feature>
<evidence type="ECO:0000313" key="2">
    <source>
        <dbReference type="EMBL" id="ABK45182.1"/>
    </source>
</evidence>
<protein>
    <submittedName>
        <fullName evidence="2">Uncharacterized protein</fullName>
    </submittedName>
</protein>
<feature type="transmembrane region" description="Helical" evidence="1">
    <location>
        <begin position="28"/>
        <end position="50"/>
    </location>
</feature>
<organism evidence="2 3">
    <name type="scientific">Magnetococcus marinus (strain ATCC BAA-1437 / JCM 17883 / MC-1)</name>
    <dbReference type="NCBI Taxonomy" id="156889"/>
    <lineage>
        <taxon>Bacteria</taxon>
        <taxon>Pseudomonadati</taxon>
        <taxon>Pseudomonadota</taxon>
        <taxon>Magnetococcia</taxon>
        <taxon>Magnetococcales</taxon>
        <taxon>Magnetococcaceae</taxon>
        <taxon>Magnetococcus</taxon>
    </lineage>
</organism>
<keyword evidence="1" id="KW-0472">Membrane</keyword>
<proteinExistence type="predicted"/>
<accession>A0LB39</accession>
<evidence type="ECO:0000313" key="3">
    <source>
        <dbReference type="Proteomes" id="UP000002586"/>
    </source>
</evidence>
<gene>
    <name evidence="2" type="ordered locus">Mmc1_2686</name>
</gene>
<dbReference type="RefSeq" id="WP_011714281.1">
    <property type="nucleotide sequence ID" value="NC_008576.1"/>
</dbReference>
<dbReference type="AlphaFoldDB" id="A0LB39"/>
<dbReference type="KEGG" id="mgm:Mmc1_2686"/>
<dbReference type="STRING" id="156889.Mmc1_2686"/>
<name>A0LB39_MAGMM</name>
<evidence type="ECO:0000256" key="1">
    <source>
        <dbReference type="SAM" id="Phobius"/>
    </source>
</evidence>
<dbReference type="HOGENOM" id="CLU_2193748_0_0_5"/>
<keyword evidence="3" id="KW-1185">Reference proteome</keyword>
<dbReference type="Proteomes" id="UP000002586">
    <property type="component" value="Chromosome"/>
</dbReference>
<reference evidence="2 3" key="2">
    <citation type="journal article" date="2012" name="Int. J. Syst. Evol. Microbiol.">
        <title>Magnetococcus marinus gen. nov., sp. nov., a marine, magnetotactic bacterium that represents a novel lineage (Magnetococcaceae fam. nov.; Magnetococcales ord. nov.) at the base of the Alphaproteobacteria.</title>
        <authorList>
            <person name="Bazylinski D.A."/>
            <person name="Williams T.J."/>
            <person name="Lefevre C.T."/>
            <person name="Berg R.J."/>
            <person name="Zhang C.L."/>
            <person name="Bowser S.S."/>
            <person name="Dean A.J."/>
            <person name="Beveridge T.J."/>
        </authorList>
    </citation>
    <scope>NUCLEOTIDE SEQUENCE [LARGE SCALE GENOMIC DNA]</scope>
    <source>
        <strain evidence="3">ATCC BAA-1437 / JCM 17883 / MC-1</strain>
    </source>
</reference>